<comment type="caution">
    <text evidence="3">The sequence shown here is derived from an EMBL/GenBank/DDBJ whole genome shotgun (WGS) entry which is preliminary data.</text>
</comment>
<proteinExistence type="predicted"/>
<organism evidence="3 4">
    <name type="scientific">Adiantum capillus-veneris</name>
    <name type="common">Maidenhair fern</name>
    <dbReference type="NCBI Taxonomy" id="13818"/>
    <lineage>
        <taxon>Eukaryota</taxon>
        <taxon>Viridiplantae</taxon>
        <taxon>Streptophyta</taxon>
        <taxon>Embryophyta</taxon>
        <taxon>Tracheophyta</taxon>
        <taxon>Polypodiopsida</taxon>
        <taxon>Polypodiidae</taxon>
        <taxon>Polypodiales</taxon>
        <taxon>Pteridineae</taxon>
        <taxon>Pteridaceae</taxon>
        <taxon>Vittarioideae</taxon>
        <taxon>Adiantum</taxon>
    </lineage>
</organism>
<keyword evidence="4" id="KW-1185">Reference proteome</keyword>
<dbReference type="EMBL" id="JABFUD020000016">
    <property type="protein sequence ID" value="KAI5068236.1"/>
    <property type="molecule type" value="Genomic_DNA"/>
</dbReference>
<protein>
    <submittedName>
        <fullName evidence="3">Uncharacterized protein</fullName>
    </submittedName>
</protein>
<gene>
    <name evidence="3" type="ORF">GOP47_0016581</name>
</gene>
<name>A0A9D4UIY7_ADICA</name>
<evidence type="ECO:0000313" key="4">
    <source>
        <dbReference type="Proteomes" id="UP000886520"/>
    </source>
</evidence>
<keyword evidence="2" id="KW-0812">Transmembrane</keyword>
<feature type="compositionally biased region" description="Low complexity" evidence="1">
    <location>
        <begin position="41"/>
        <end position="53"/>
    </location>
</feature>
<evidence type="ECO:0000313" key="3">
    <source>
        <dbReference type="EMBL" id="KAI5068236.1"/>
    </source>
</evidence>
<evidence type="ECO:0000256" key="1">
    <source>
        <dbReference type="SAM" id="MobiDB-lite"/>
    </source>
</evidence>
<accession>A0A9D4UIY7</accession>
<reference evidence="3" key="1">
    <citation type="submission" date="2021-01" db="EMBL/GenBank/DDBJ databases">
        <title>Adiantum capillus-veneris genome.</title>
        <authorList>
            <person name="Fang Y."/>
            <person name="Liao Q."/>
        </authorList>
    </citation>
    <scope>NUCLEOTIDE SEQUENCE</scope>
    <source>
        <strain evidence="3">H3</strain>
        <tissue evidence="3">Leaf</tissue>
    </source>
</reference>
<keyword evidence="2" id="KW-0472">Membrane</keyword>
<dbReference type="Proteomes" id="UP000886520">
    <property type="component" value="Chromosome 16"/>
</dbReference>
<feature type="region of interest" description="Disordered" evidence="1">
    <location>
        <begin position="34"/>
        <end position="61"/>
    </location>
</feature>
<sequence>MLNESVLVLGVGGVLGVVGLALLLLAKICSTSSSVGNDVESSAPPSASPSKQPSAPPEPAATPGIPCSCNYAPHIKCYHYYYVT</sequence>
<feature type="transmembrane region" description="Helical" evidence="2">
    <location>
        <begin position="6"/>
        <end position="26"/>
    </location>
</feature>
<dbReference type="AlphaFoldDB" id="A0A9D4UIY7"/>
<keyword evidence="2" id="KW-1133">Transmembrane helix</keyword>
<evidence type="ECO:0000256" key="2">
    <source>
        <dbReference type="SAM" id="Phobius"/>
    </source>
</evidence>